<sequence length="230" mass="26225">MEVPCVPSLNMNDAFRTEGYHIEKYLLSMGLDERLGIAKEGENERGANPPYFACGMKKSHEQLSRVTSAIHARAQQCIEAEGDFEQATPSVRRHPTFEESYVMMTKWRNGDGVMYMSIVGKRENPEKNPNCDLVRHKRNYYGFFNENLKCYRNSNLFILEIKCWQTYVDSKIASTLTAKLSAACGAATLSATSMKNPRPDRNSNRDRLYVRLNVTSLGDAFSFPNVQRIE</sequence>
<keyword evidence="2" id="KW-1185">Reference proteome</keyword>
<evidence type="ECO:0000313" key="1">
    <source>
        <dbReference type="EMBL" id="KAJ4437937.1"/>
    </source>
</evidence>
<protein>
    <recommendedName>
        <fullName evidence="3">Decapping nuclease</fullName>
    </recommendedName>
</protein>
<comment type="caution">
    <text evidence="1">The sequence shown here is derived from an EMBL/GenBank/DDBJ whole genome shotgun (WGS) entry which is preliminary data.</text>
</comment>
<proteinExistence type="predicted"/>
<dbReference type="EMBL" id="JAJSOF020000019">
    <property type="protein sequence ID" value="KAJ4437937.1"/>
    <property type="molecule type" value="Genomic_DNA"/>
</dbReference>
<accession>A0ABQ8SUV0</accession>
<reference evidence="1 2" key="1">
    <citation type="journal article" date="2022" name="Allergy">
        <title>Genome assembly and annotation of Periplaneta americana reveal a comprehensive cockroach allergen profile.</title>
        <authorList>
            <person name="Wang L."/>
            <person name="Xiong Q."/>
            <person name="Saelim N."/>
            <person name="Wang L."/>
            <person name="Nong W."/>
            <person name="Wan A.T."/>
            <person name="Shi M."/>
            <person name="Liu X."/>
            <person name="Cao Q."/>
            <person name="Hui J.H.L."/>
            <person name="Sookrung N."/>
            <person name="Leung T.F."/>
            <person name="Tungtrongchitr A."/>
            <person name="Tsui S.K.W."/>
        </authorList>
    </citation>
    <scope>NUCLEOTIDE SEQUENCE [LARGE SCALE GENOMIC DNA]</scope>
    <source>
        <strain evidence="1">PWHHKU_190912</strain>
    </source>
</reference>
<evidence type="ECO:0008006" key="3">
    <source>
        <dbReference type="Google" id="ProtNLM"/>
    </source>
</evidence>
<name>A0ABQ8SUV0_PERAM</name>
<organism evidence="1 2">
    <name type="scientific">Periplaneta americana</name>
    <name type="common">American cockroach</name>
    <name type="synonym">Blatta americana</name>
    <dbReference type="NCBI Taxonomy" id="6978"/>
    <lineage>
        <taxon>Eukaryota</taxon>
        <taxon>Metazoa</taxon>
        <taxon>Ecdysozoa</taxon>
        <taxon>Arthropoda</taxon>
        <taxon>Hexapoda</taxon>
        <taxon>Insecta</taxon>
        <taxon>Pterygota</taxon>
        <taxon>Neoptera</taxon>
        <taxon>Polyneoptera</taxon>
        <taxon>Dictyoptera</taxon>
        <taxon>Blattodea</taxon>
        <taxon>Blattoidea</taxon>
        <taxon>Blattidae</taxon>
        <taxon>Blattinae</taxon>
        <taxon>Periplaneta</taxon>
    </lineage>
</organism>
<dbReference type="Proteomes" id="UP001148838">
    <property type="component" value="Unassembled WGS sequence"/>
</dbReference>
<evidence type="ECO:0000313" key="2">
    <source>
        <dbReference type="Proteomes" id="UP001148838"/>
    </source>
</evidence>
<gene>
    <name evidence="1" type="ORF">ANN_13876</name>
</gene>